<dbReference type="Gene3D" id="3.40.50.1000">
    <property type="entry name" value="HAD superfamily/HAD-like"/>
    <property type="match status" value="1"/>
</dbReference>
<dbReference type="Pfam" id="PF12710">
    <property type="entry name" value="HAD"/>
    <property type="match status" value="1"/>
</dbReference>
<sequence>MNDAGNTRDPSVGAFFDVDHTLLACNSGRKYVEYLWRNDAISIAAAVRSVWWLVKYRMSILDYEQVTADVVAEYAGRDVAELVSELQGWFRSDIEPEICVEGKERVEWHRERGHTLVLLTSGTALSVEPLQELLDIPHLICTRLEIEDGKLTGRHLPPSCFGPGKLQAGASFAGTHGIDLDRSYFYTDSYSDLPMLERVGNPRVINPDPRLKRWAEQRDMAFELWHAQGFEATRDAMERSTRAAGGAR</sequence>
<dbReference type="CDD" id="cd02612">
    <property type="entry name" value="HAD_PGPPase"/>
    <property type="match status" value="1"/>
</dbReference>
<dbReference type="NCBIfam" id="TIGR01490">
    <property type="entry name" value="HAD-SF-IB-hyp1"/>
    <property type="match status" value="1"/>
</dbReference>
<dbReference type="SUPFAM" id="SSF56784">
    <property type="entry name" value="HAD-like"/>
    <property type="match status" value="1"/>
</dbReference>
<dbReference type="Proteomes" id="UP000005801">
    <property type="component" value="Unassembled WGS sequence"/>
</dbReference>
<gene>
    <name evidence="4" type="ORF">PPSIR1_30893</name>
</gene>
<dbReference type="EMBL" id="ABCS01000102">
    <property type="protein sequence ID" value="EDM75126.1"/>
    <property type="molecule type" value="Genomic_DNA"/>
</dbReference>
<evidence type="ECO:0000313" key="4">
    <source>
        <dbReference type="EMBL" id="EDM75126.1"/>
    </source>
</evidence>
<evidence type="ECO:0000256" key="3">
    <source>
        <dbReference type="ARBA" id="ARBA00022842"/>
    </source>
</evidence>
<dbReference type="RefSeq" id="WP_006975697.1">
    <property type="nucleotide sequence ID" value="NZ_ABCS01000102.1"/>
</dbReference>
<proteinExistence type="predicted"/>
<dbReference type="OrthoDB" id="9784466at2"/>
<keyword evidence="3" id="KW-0460">Magnesium</keyword>
<dbReference type="InterPro" id="IPR036412">
    <property type="entry name" value="HAD-like_sf"/>
</dbReference>
<evidence type="ECO:0000256" key="2">
    <source>
        <dbReference type="ARBA" id="ARBA00022801"/>
    </source>
</evidence>
<dbReference type="GO" id="GO:0046872">
    <property type="term" value="F:metal ion binding"/>
    <property type="evidence" value="ECO:0007669"/>
    <property type="project" value="UniProtKB-KW"/>
</dbReference>
<evidence type="ECO:0000313" key="5">
    <source>
        <dbReference type="Proteomes" id="UP000005801"/>
    </source>
</evidence>
<dbReference type="InterPro" id="IPR050582">
    <property type="entry name" value="HAD-like_SerB"/>
</dbReference>
<evidence type="ECO:0008006" key="6">
    <source>
        <dbReference type="Google" id="ProtNLM"/>
    </source>
</evidence>
<dbReference type="NCBIfam" id="TIGR01488">
    <property type="entry name" value="HAD-SF-IB"/>
    <property type="match status" value="1"/>
</dbReference>
<dbReference type="Gene3D" id="1.20.1440.100">
    <property type="entry name" value="SG protein - dephosphorylation function"/>
    <property type="match status" value="1"/>
</dbReference>
<protein>
    <recommendedName>
        <fullName evidence="6">HAD-superfamily subfamily IB, PSPase-like protein</fullName>
    </recommendedName>
</protein>
<keyword evidence="2" id="KW-0378">Hydrolase</keyword>
<dbReference type="InterPro" id="IPR006385">
    <property type="entry name" value="HAD_hydro_SerB1"/>
</dbReference>
<name>A6GG57_9BACT</name>
<keyword evidence="1" id="KW-0479">Metal-binding</keyword>
<comment type="caution">
    <text evidence="4">The sequence shown here is derived from an EMBL/GenBank/DDBJ whole genome shotgun (WGS) entry which is preliminary data.</text>
</comment>
<organism evidence="4 5">
    <name type="scientific">Plesiocystis pacifica SIR-1</name>
    <dbReference type="NCBI Taxonomy" id="391625"/>
    <lineage>
        <taxon>Bacteria</taxon>
        <taxon>Pseudomonadati</taxon>
        <taxon>Myxococcota</taxon>
        <taxon>Polyangia</taxon>
        <taxon>Nannocystales</taxon>
        <taxon>Nannocystaceae</taxon>
        <taxon>Plesiocystis</taxon>
    </lineage>
</organism>
<accession>A6GG57</accession>
<dbReference type="GO" id="GO:0016787">
    <property type="term" value="F:hydrolase activity"/>
    <property type="evidence" value="ECO:0007669"/>
    <property type="project" value="UniProtKB-KW"/>
</dbReference>
<dbReference type="InterPro" id="IPR023214">
    <property type="entry name" value="HAD_sf"/>
</dbReference>
<dbReference type="PANTHER" id="PTHR43344">
    <property type="entry name" value="PHOSPHOSERINE PHOSPHATASE"/>
    <property type="match status" value="1"/>
</dbReference>
<evidence type="ECO:0000256" key="1">
    <source>
        <dbReference type="ARBA" id="ARBA00022723"/>
    </source>
</evidence>
<reference evidence="4 5" key="1">
    <citation type="submission" date="2007-06" db="EMBL/GenBank/DDBJ databases">
        <authorList>
            <person name="Shimkets L."/>
            <person name="Ferriera S."/>
            <person name="Johnson J."/>
            <person name="Kravitz S."/>
            <person name="Beeson K."/>
            <person name="Sutton G."/>
            <person name="Rogers Y.-H."/>
            <person name="Friedman R."/>
            <person name="Frazier M."/>
            <person name="Venter J.C."/>
        </authorList>
    </citation>
    <scope>NUCLEOTIDE SEQUENCE [LARGE SCALE GENOMIC DNA]</scope>
    <source>
        <strain evidence="4 5">SIR-1</strain>
    </source>
</reference>
<keyword evidence="5" id="KW-1185">Reference proteome</keyword>
<dbReference type="PANTHER" id="PTHR43344:SF13">
    <property type="entry name" value="PHOSPHATASE RV3661-RELATED"/>
    <property type="match status" value="1"/>
</dbReference>
<dbReference type="STRING" id="391625.PPSIR1_30893"/>
<dbReference type="AlphaFoldDB" id="A6GG57"/>
<dbReference type="eggNOG" id="COG0560">
    <property type="taxonomic scope" value="Bacteria"/>
</dbReference>